<keyword evidence="5" id="KW-1185">Reference proteome</keyword>
<feature type="domain" description="Methyltransferase" evidence="3">
    <location>
        <begin position="54"/>
        <end position="143"/>
    </location>
</feature>
<proteinExistence type="predicted"/>
<organism evidence="4 5">
    <name type="scientific">Parasphingorhabdus marina DSM 22363</name>
    <dbReference type="NCBI Taxonomy" id="1123272"/>
    <lineage>
        <taxon>Bacteria</taxon>
        <taxon>Pseudomonadati</taxon>
        <taxon>Pseudomonadota</taxon>
        <taxon>Alphaproteobacteria</taxon>
        <taxon>Sphingomonadales</taxon>
        <taxon>Sphingomonadaceae</taxon>
        <taxon>Parasphingorhabdus</taxon>
    </lineage>
</organism>
<dbReference type="RefSeq" id="WP_159436996.1">
    <property type="nucleotide sequence ID" value="NZ_FSQW01000001.1"/>
</dbReference>
<sequence length="214" mass="23781">MTIPANRIEQAKEATKGVYERQAGYWDEVRPTLLYEKPWLDRFTANLPAGGRLLDLGCGSGVPVAGYFLDEGFTVVGTDYAEPMIALARQRYPAAEWHVQDINHLTIMGQFDGIYSWDGFFHLSVAEQRAVLPDLCQRIKEGGAMLLTVGTGEGEVTGTIGGETVYHASLSPEEYHSLLRENGFETITFVPEDDNCRGRSVLLATGRSRDRVHR</sequence>
<evidence type="ECO:0000313" key="5">
    <source>
        <dbReference type="Proteomes" id="UP000185192"/>
    </source>
</evidence>
<evidence type="ECO:0000259" key="3">
    <source>
        <dbReference type="Pfam" id="PF13649"/>
    </source>
</evidence>
<dbReference type="InterPro" id="IPR041698">
    <property type="entry name" value="Methyltransf_25"/>
</dbReference>
<dbReference type="STRING" id="1123272.SAMN02745824_0018"/>
<dbReference type="Gene3D" id="3.40.50.150">
    <property type="entry name" value="Vaccinia Virus protein VP39"/>
    <property type="match status" value="1"/>
</dbReference>
<name>A0A1N6CLQ6_9SPHN</name>
<dbReference type="InterPro" id="IPR029063">
    <property type="entry name" value="SAM-dependent_MTases_sf"/>
</dbReference>
<accession>A0A1N6CLQ6</accession>
<protein>
    <submittedName>
        <fullName evidence="4">2-polyprenyl-3-methyl-5-hydroxy-6-metoxy-1,4-benzoquinol methylase</fullName>
    </submittedName>
</protein>
<keyword evidence="2" id="KW-0808">Transferase</keyword>
<dbReference type="AlphaFoldDB" id="A0A1N6CLQ6"/>
<evidence type="ECO:0000313" key="4">
    <source>
        <dbReference type="EMBL" id="SIN59490.1"/>
    </source>
</evidence>
<dbReference type="CDD" id="cd02440">
    <property type="entry name" value="AdoMet_MTases"/>
    <property type="match status" value="1"/>
</dbReference>
<evidence type="ECO:0000256" key="2">
    <source>
        <dbReference type="ARBA" id="ARBA00022679"/>
    </source>
</evidence>
<dbReference type="EMBL" id="FSQW01000001">
    <property type="protein sequence ID" value="SIN59490.1"/>
    <property type="molecule type" value="Genomic_DNA"/>
</dbReference>
<reference evidence="5" key="1">
    <citation type="submission" date="2016-11" db="EMBL/GenBank/DDBJ databases">
        <authorList>
            <person name="Varghese N."/>
            <person name="Submissions S."/>
        </authorList>
    </citation>
    <scope>NUCLEOTIDE SEQUENCE [LARGE SCALE GENOMIC DNA]</scope>
    <source>
        <strain evidence="5">DSM 22363</strain>
    </source>
</reference>
<dbReference type="Proteomes" id="UP000185192">
    <property type="component" value="Unassembled WGS sequence"/>
</dbReference>
<dbReference type="Pfam" id="PF13649">
    <property type="entry name" value="Methyltransf_25"/>
    <property type="match status" value="1"/>
</dbReference>
<gene>
    <name evidence="4" type="ORF">SAMN02745824_0018</name>
</gene>
<dbReference type="GO" id="GO:0032259">
    <property type="term" value="P:methylation"/>
    <property type="evidence" value="ECO:0007669"/>
    <property type="project" value="UniProtKB-KW"/>
</dbReference>
<dbReference type="GO" id="GO:0008168">
    <property type="term" value="F:methyltransferase activity"/>
    <property type="evidence" value="ECO:0007669"/>
    <property type="project" value="UniProtKB-KW"/>
</dbReference>
<dbReference type="OrthoDB" id="9765084at2"/>
<dbReference type="PANTHER" id="PTHR43861:SF1">
    <property type="entry name" value="TRANS-ACONITATE 2-METHYLTRANSFERASE"/>
    <property type="match status" value="1"/>
</dbReference>
<keyword evidence="1 4" id="KW-0489">Methyltransferase</keyword>
<dbReference type="PANTHER" id="PTHR43861">
    <property type="entry name" value="TRANS-ACONITATE 2-METHYLTRANSFERASE-RELATED"/>
    <property type="match status" value="1"/>
</dbReference>
<evidence type="ECO:0000256" key="1">
    <source>
        <dbReference type="ARBA" id="ARBA00022603"/>
    </source>
</evidence>
<dbReference type="SUPFAM" id="SSF53335">
    <property type="entry name" value="S-adenosyl-L-methionine-dependent methyltransferases"/>
    <property type="match status" value="1"/>
</dbReference>